<gene>
    <name evidence="1" type="ORF">ABWT76_001285</name>
</gene>
<dbReference type="InterPro" id="IPR058915">
    <property type="entry name" value="AcrVA2-like"/>
</dbReference>
<name>A0AAU8JK72_9CYAN</name>
<dbReference type="RefSeq" id="WP_054468288.1">
    <property type="nucleotide sequence ID" value="NZ_CP159837.1"/>
</dbReference>
<organism evidence="1">
    <name type="scientific">Planktothricoides raciborskii GIHE-MW2</name>
    <dbReference type="NCBI Taxonomy" id="2792601"/>
    <lineage>
        <taxon>Bacteria</taxon>
        <taxon>Bacillati</taxon>
        <taxon>Cyanobacteriota</taxon>
        <taxon>Cyanophyceae</taxon>
        <taxon>Oscillatoriophycideae</taxon>
        <taxon>Oscillatoriales</taxon>
        <taxon>Oscillatoriaceae</taxon>
        <taxon>Planktothricoides</taxon>
    </lineage>
</organism>
<accession>A0AAU8JK72</accession>
<dbReference type="AlphaFoldDB" id="A0AAU8JK72"/>
<evidence type="ECO:0000313" key="1">
    <source>
        <dbReference type="EMBL" id="XCM38435.1"/>
    </source>
</evidence>
<proteinExistence type="predicted"/>
<protein>
    <submittedName>
        <fullName evidence="1">Uncharacterized protein</fullName>
    </submittedName>
</protein>
<sequence>MRENNRNQKHIHTEGIKLAKKSPWFDKLKRSYPDVAGYESFSTVAQHLAFNLFSLDFCLDQELLTPQDFLNDLAWSSTVMAAWTLAHNPFPVWWLDKDLFAAFEQSDIPKAIADLQLSVPFGILMLPQSIPNPDGEFCNWVSFQHFLPGYKFPIMQFGLHTIASVPVDCEKLRWLTVLQNGTRYASTVEFAGDHLVHGNFQTVGDKGKPDANRDIDLERDFLNRVEKIVIQTLLYLQIRPDDLAPPRKVSVSYKGQGFGQKANKDRLTPLIIGQQFQPQTERVSSAHGTHATPRTHWRRGHWRRVAFGKGRQQREWRWIQPVLVNG</sequence>
<reference evidence="1" key="1">
    <citation type="submission" date="2024-07" db="EMBL/GenBank/DDBJ databases">
        <authorList>
            <person name="Kim Y.J."/>
            <person name="Jeong J.Y."/>
        </authorList>
    </citation>
    <scope>NUCLEOTIDE SEQUENCE</scope>
    <source>
        <strain evidence="1">GIHE-MW2</strain>
    </source>
</reference>
<dbReference type="EMBL" id="CP159837">
    <property type="protein sequence ID" value="XCM38435.1"/>
    <property type="molecule type" value="Genomic_DNA"/>
</dbReference>
<dbReference type="Pfam" id="PF26125">
    <property type="entry name" value="AcrVA2-like"/>
    <property type="match status" value="1"/>
</dbReference>